<dbReference type="Gene3D" id="3.30.450.180">
    <property type="match status" value="1"/>
</dbReference>
<dbReference type="EMBL" id="NHRY01000035">
    <property type="protein sequence ID" value="PPQ39229.1"/>
    <property type="molecule type" value="Genomic_DNA"/>
</dbReference>
<dbReference type="Pfam" id="PF17765">
    <property type="entry name" value="MLTR_LBD"/>
    <property type="match status" value="1"/>
</dbReference>
<name>A0A2S6NNM5_RHOGL</name>
<proteinExistence type="predicted"/>
<dbReference type="SMART" id="SM00530">
    <property type="entry name" value="HTH_XRE"/>
    <property type="match status" value="1"/>
</dbReference>
<feature type="domain" description="HTH cro/C1-type" evidence="1">
    <location>
        <begin position="20"/>
        <end position="74"/>
    </location>
</feature>
<dbReference type="SUPFAM" id="SSF47413">
    <property type="entry name" value="lambda repressor-like DNA-binding domains"/>
    <property type="match status" value="1"/>
</dbReference>
<dbReference type="GO" id="GO:0003677">
    <property type="term" value="F:DNA binding"/>
    <property type="evidence" value="ECO:0007669"/>
    <property type="project" value="InterPro"/>
</dbReference>
<dbReference type="InterPro" id="IPR010982">
    <property type="entry name" value="Lambda_DNA-bd_dom_sf"/>
</dbReference>
<dbReference type="Gene3D" id="1.10.260.40">
    <property type="entry name" value="lambda repressor-like DNA-binding domains"/>
    <property type="match status" value="1"/>
</dbReference>
<protein>
    <submittedName>
        <fullName evidence="2">Transcriptional regulator</fullName>
    </submittedName>
</protein>
<dbReference type="Proteomes" id="UP000239724">
    <property type="component" value="Unassembled WGS sequence"/>
</dbReference>
<dbReference type="InterPro" id="IPR001387">
    <property type="entry name" value="Cro/C1-type_HTH"/>
</dbReference>
<dbReference type="OrthoDB" id="9785973at2"/>
<keyword evidence="3" id="KW-1185">Reference proteome</keyword>
<comment type="caution">
    <text evidence="2">The sequence shown here is derived from an EMBL/GenBank/DDBJ whole genome shotgun (WGS) entry which is preliminary data.</text>
</comment>
<dbReference type="RefSeq" id="WP_104517078.1">
    <property type="nucleotide sequence ID" value="NZ_NHRY01000035.1"/>
</dbReference>
<dbReference type="PANTHER" id="PTHR35010:SF4">
    <property type="entry name" value="BLL5781 PROTEIN"/>
    <property type="match status" value="1"/>
</dbReference>
<evidence type="ECO:0000313" key="2">
    <source>
        <dbReference type="EMBL" id="PPQ39229.1"/>
    </source>
</evidence>
<reference evidence="2 3" key="1">
    <citation type="journal article" date="2018" name="Arch. Microbiol.">
        <title>New insights into the metabolic potential of the phototrophic purple bacterium Rhodopila globiformis DSM 161(T) from its draft genome sequence and evidence for a vanadium-dependent nitrogenase.</title>
        <authorList>
            <person name="Imhoff J.F."/>
            <person name="Rahn T."/>
            <person name="Kunzel S."/>
            <person name="Neulinger S.C."/>
        </authorList>
    </citation>
    <scope>NUCLEOTIDE SEQUENCE [LARGE SCALE GENOMIC DNA]</scope>
    <source>
        <strain evidence="2 3">DSM 161</strain>
    </source>
</reference>
<organism evidence="2 3">
    <name type="scientific">Rhodopila globiformis</name>
    <name type="common">Rhodopseudomonas globiformis</name>
    <dbReference type="NCBI Taxonomy" id="1071"/>
    <lineage>
        <taxon>Bacteria</taxon>
        <taxon>Pseudomonadati</taxon>
        <taxon>Pseudomonadota</taxon>
        <taxon>Alphaproteobacteria</taxon>
        <taxon>Acetobacterales</taxon>
        <taxon>Acetobacteraceae</taxon>
        <taxon>Rhodopila</taxon>
    </lineage>
</organism>
<dbReference type="InterPro" id="IPR041413">
    <property type="entry name" value="MLTR_LBD"/>
</dbReference>
<evidence type="ECO:0000313" key="3">
    <source>
        <dbReference type="Proteomes" id="UP000239724"/>
    </source>
</evidence>
<accession>A0A2S6NNM5</accession>
<dbReference type="Pfam" id="PF01381">
    <property type="entry name" value="HTH_3"/>
    <property type="match status" value="1"/>
</dbReference>
<dbReference type="PANTHER" id="PTHR35010">
    <property type="entry name" value="BLL4672 PROTEIN-RELATED"/>
    <property type="match status" value="1"/>
</dbReference>
<sequence>MAQIVPLVPSASSRPIGAHLRSWRQRRHRSQLDLALDAEISQRHLSFIESGRAMPSRDMVLRLAETLEVPLRERNALLLAAGFAPFYAERPLDDPALAAARGVVEAILRAHVPNPALAVDRHWTLVSANESVAPLLAGVTDPALLQPPVNVLRLGLHPNGLAPRIANLPQWRAHILDRLRRQAEISGDAVLVEMAKDLAALGGPIWGVPAHGEHDIAVPLELDTPQGRLSLLSTTTVFGTPTEVTLAELSIEAFYPADPATADRLRRLQEGAAPAGRRAVPE</sequence>
<dbReference type="PROSITE" id="PS50943">
    <property type="entry name" value="HTH_CROC1"/>
    <property type="match status" value="1"/>
</dbReference>
<dbReference type="CDD" id="cd00093">
    <property type="entry name" value="HTH_XRE"/>
    <property type="match status" value="1"/>
</dbReference>
<evidence type="ECO:0000259" key="1">
    <source>
        <dbReference type="PROSITE" id="PS50943"/>
    </source>
</evidence>
<gene>
    <name evidence="2" type="ORF">CCS01_01540</name>
</gene>
<dbReference type="AlphaFoldDB" id="A0A2S6NNM5"/>